<protein>
    <recommendedName>
        <fullName evidence="3">Peroxin 8</fullName>
    </recommendedName>
</protein>
<comment type="caution">
    <text evidence="1">The sequence shown here is derived from an EMBL/GenBank/DDBJ whole genome shotgun (WGS) entry which is preliminary data.</text>
</comment>
<dbReference type="AlphaFoldDB" id="A0AA39GKV0"/>
<gene>
    <name evidence="1" type="ORF">NLU13_2810</name>
</gene>
<sequence>MPADRLLNNVLQHYQDVHHDARTEQIIGSTVHLLTELTNPLNLGLLTSHLLTAPALWKRSDQLPIALRIISIYNTAGVRVHRNQAQGEGSGVGCEEWTRAVVKGCDERSRRWQHLLVLTGVLMGMEGDDRRSLSGSLRNTLGNAVATAANLALDTQALDGPVGAGSIALALTYAFPLLSPHHQAQINCDKVIPVLTWALAGEEGLRYGEFLDVITRDMPPTNNGVATWSEKSASFLQLQQLESRPLVNAMGPLTKLAGFAIQRAEDSTVVLDAQVSLFDLSSKLLGAWSRSPFRAIDPAEESVRLSPETLQSTWPSLWRLLRKALFGIVATLQAAVARSLLDPVMLNERVAYDFATKSLHTLRNLCFISSRDSNKAFQAYTFAYMASIDVLTRSSSASDAYLRSARTSDPAYSPVDHLDRTMDIFYLSLAEHLPLSLPTASCEELIIKPASAYLEHDGRLSPAMVELFESAHSAILSVLSCPQHSSLTMTMVPFYIVKLFESFPHRISPRQFRVAFKTVMQIVSPPFPISMMEPHLSETLLEMLRYQAINAPTSPLPPAADSASHAAGEESGEELLSAQSALVLALIDSLPFLPLPLLEEWLTIAAEVLNTIADPGLRQPVKKRFVDVLVSGELDVERAAIGVAWWGTKGGRDLVAQGGVPQAAMMSGALSGDEAVSRL</sequence>
<organism evidence="1 2">
    <name type="scientific">Sarocladium strictum</name>
    <name type="common">Black bundle disease fungus</name>
    <name type="synonym">Acremonium strictum</name>
    <dbReference type="NCBI Taxonomy" id="5046"/>
    <lineage>
        <taxon>Eukaryota</taxon>
        <taxon>Fungi</taxon>
        <taxon>Dikarya</taxon>
        <taxon>Ascomycota</taxon>
        <taxon>Pezizomycotina</taxon>
        <taxon>Sordariomycetes</taxon>
        <taxon>Hypocreomycetidae</taxon>
        <taxon>Hypocreales</taxon>
        <taxon>Sarocladiaceae</taxon>
        <taxon>Sarocladium</taxon>
    </lineage>
</organism>
<dbReference type="Proteomes" id="UP001175261">
    <property type="component" value="Unassembled WGS sequence"/>
</dbReference>
<accession>A0AA39GKV0</accession>
<dbReference type="PANTHER" id="PTHR39214">
    <property type="entry name" value="MICROBODY (PEROXISOME) BIOGENESIS PROTEIN PEROXIN 8 (EUROFUNG)"/>
    <property type="match status" value="1"/>
</dbReference>
<evidence type="ECO:0000313" key="2">
    <source>
        <dbReference type="Proteomes" id="UP001175261"/>
    </source>
</evidence>
<dbReference type="EMBL" id="JAPDFR010000002">
    <property type="protein sequence ID" value="KAK0389235.1"/>
    <property type="molecule type" value="Genomic_DNA"/>
</dbReference>
<keyword evidence="2" id="KW-1185">Reference proteome</keyword>
<dbReference type="PANTHER" id="PTHR39214:SF1">
    <property type="entry name" value="MICROBODY (PEROXISOME) BIOGENESIS PROTEIN PEROXIN 8 (EUROFUNG)"/>
    <property type="match status" value="1"/>
</dbReference>
<evidence type="ECO:0000313" key="1">
    <source>
        <dbReference type="EMBL" id="KAK0389235.1"/>
    </source>
</evidence>
<dbReference type="InterPro" id="IPR055334">
    <property type="entry name" value="PEX8-like"/>
</dbReference>
<proteinExistence type="predicted"/>
<dbReference type="Pfam" id="PF26001">
    <property type="entry name" value="Pex8"/>
    <property type="match status" value="1"/>
</dbReference>
<name>A0AA39GKV0_SARSR</name>
<reference evidence="1" key="1">
    <citation type="submission" date="2022-10" db="EMBL/GenBank/DDBJ databases">
        <title>Determination and structural analysis of whole genome sequence of Sarocladium strictum F4-1.</title>
        <authorList>
            <person name="Hu L."/>
            <person name="Jiang Y."/>
        </authorList>
    </citation>
    <scope>NUCLEOTIDE SEQUENCE</scope>
    <source>
        <strain evidence="1">F4-1</strain>
    </source>
</reference>
<evidence type="ECO:0008006" key="3">
    <source>
        <dbReference type="Google" id="ProtNLM"/>
    </source>
</evidence>